<evidence type="ECO:0000256" key="1">
    <source>
        <dbReference type="SAM" id="MobiDB-lite"/>
    </source>
</evidence>
<dbReference type="Proteomes" id="UP000292082">
    <property type="component" value="Unassembled WGS sequence"/>
</dbReference>
<sequence length="124" mass="14000">MRTGKNTSIHAAHSGMRPGATSACPQVVFPPQCTYKSGRSPRIDEAALARRFLSFPHMNVHGDRLFLVKMQNRPGLVPRTSDVNLYVRRMMCVLLRGFEPCEVRTFAQEVRGPRGGEQGRKVYR</sequence>
<evidence type="ECO:0000313" key="3">
    <source>
        <dbReference type="Proteomes" id="UP000292082"/>
    </source>
</evidence>
<gene>
    <name evidence="2" type="ORF">BD310DRAFT_244876</name>
</gene>
<reference evidence="2 3" key="1">
    <citation type="submission" date="2019-01" db="EMBL/GenBank/DDBJ databases">
        <title>Draft genome sequences of three monokaryotic isolates of the white-rot basidiomycete fungus Dichomitus squalens.</title>
        <authorList>
            <consortium name="DOE Joint Genome Institute"/>
            <person name="Lopez S.C."/>
            <person name="Andreopoulos B."/>
            <person name="Pangilinan J."/>
            <person name="Lipzen A."/>
            <person name="Riley R."/>
            <person name="Ahrendt S."/>
            <person name="Ng V."/>
            <person name="Barry K."/>
            <person name="Daum C."/>
            <person name="Grigoriev I.V."/>
            <person name="Hilden K.S."/>
            <person name="Makela M.R."/>
            <person name="de Vries R.P."/>
        </authorList>
    </citation>
    <scope>NUCLEOTIDE SEQUENCE [LARGE SCALE GENOMIC DNA]</scope>
    <source>
        <strain evidence="2 3">CBS 464.89</strain>
    </source>
</reference>
<proteinExistence type="predicted"/>
<dbReference type="AlphaFoldDB" id="A0A4Q9PCF8"/>
<protein>
    <submittedName>
        <fullName evidence="2">Uncharacterized protein</fullName>
    </submittedName>
</protein>
<dbReference type="EMBL" id="ML145258">
    <property type="protein sequence ID" value="TBU52278.1"/>
    <property type="molecule type" value="Genomic_DNA"/>
</dbReference>
<accession>A0A4Q9PCF8</accession>
<feature type="region of interest" description="Disordered" evidence="1">
    <location>
        <begin position="1"/>
        <end position="23"/>
    </location>
</feature>
<evidence type="ECO:0000313" key="2">
    <source>
        <dbReference type="EMBL" id="TBU52278.1"/>
    </source>
</evidence>
<name>A0A4Q9PCF8_9APHY</name>
<organism evidence="2 3">
    <name type="scientific">Dichomitus squalens</name>
    <dbReference type="NCBI Taxonomy" id="114155"/>
    <lineage>
        <taxon>Eukaryota</taxon>
        <taxon>Fungi</taxon>
        <taxon>Dikarya</taxon>
        <taxon>Basidiomycota</taxon>
        <taxon>Agaricomycotina</taxon>
        <taxon>Agaricomycetes</taxon>
        <taxon>Polyporales</taxon>
        <taxon>Polyporaceae</taxon>
        <taxon>Dichomitus</taxon>
    </lineage>
</organism>
<keyword evidence="3" id="KW-1185">Reference proteome</keyword>